<dbReference type="EMBL" id="MTJN01000002">
    <property type="protein sequence ID" value="OOV07108.1"/>
    <property type="molecule type" value="Genomic_DNA"/>
</dbReference>
<evidence type="ECO:0000259" key="4">
    <source>
        <dbReference type="PROSITE" id="PS50887"/>
    </source>
</evidence>
<dbReference type="AlphaFoldDB" id="A0A1T1AT04"/>
<comment type="catalytic activity">
    <reaction evidence="2">
        <text>2 GTP = 3',3'-c-di-GMP + 2 diphosphate</text>
        <dbReference type="Rhea" id="RHEA:24898"/>
        <dbReference type="ChEBI" id="CHEBI:33019"/>
        <dbReference type="ChEBI" id="CHEBI:37565"/>
        <dbReference type="ChEBI" id="CHEBI:58805"/>
        <dbReference type="EC" id="2.7.7.65"/>
    </reaction>
</comment>
<feature type="coiled-coil region" evidence="3">
    <location>
        <begin position="331"/>
        <end position="368"/>
    </location>
</feature>
<dbReference type="STRING" id="28066.RF819_10535"/>
<dbReference type="EC" id="2.7.7.65" evidence="1"/>
<reference evidence="5 6" key="1">
    <citation type="submission" date="2017-01" db="EMBL/GenBank/DDBJ databases">
        <title>Genome sequencing of Rhodoferax fermentans JCM 7819.</title>
        <authorList>
            <person name="Kim Y.J."/>
            <person name="Farh M.E.-A."/>
            <person name="Yang D.-C."/>
        </authorList>
    </citation>
    <scope>NUCLEOTIDE SEQUENCE [LARGE SCALE GENOMIC DNA]</scope>
    <source>
        <strain evidence="5 6">JCM 7819</strain>
    </source>
</reference>
<gene>
    <name evidence="5" type="ORF">RF819_10535</name>
</gene>
<dbReference type="PANTHER" id="PTHR45138">
    <property type="entry name" value="REGULATORY COMPONENTS OF SENSORY TRANSDUCTION SYSTEM"/>
    <property type="match status" value="1"/>
</dbReference>
<dbReference type="InterPro" id="IPR029787">
    <property type="entry name" value="Nucleotide_cyclase"/>
</dbReference>
<feature type="domain" description="GGDEF" evidence="4">
    <location>
        <begin position="399"/>
        <end position="529"/>
    </location>
</feature>
<dbReference type="Proteomes" id="UP000190750">
    <property type="component" value="Unassembled WGS sequence"/>
</dbReference>
<sequence length="529" mass="57714">MAEKTPFEVARETLKQLSLRKLAPTPLNYQKIYSEIAQLPMEPPFPVDRLRDIALALPTKTPGQQRQRGLLESSINQLNWDGVKNALMAYGGFSPPAPEPAKAPGGVSTGASTLPVPLGIEVTPAPASVSAPALTADFLGQIARLIEFALPALGQDDDRFAEQTQTLLKSLRDPGADVVAVKQAIGQYSHRLSFAAEDQAEIKTVLLKLLHLVIDNISHLSLDDSWLKGQVDAVKAACVPPLTLRRLDDVEARLKDVIFKQTEAKSLAVQAQEEMRQMLATFIERLAAMSQSTTGFHSQLEESAKLIEQARSITDIAPVLKEMVAATRTMAKDSQAARDELQTMKQRAEATEAEISKLHQELDRVSAQARHDPLTGALNRQGLEEAVTREVAKVKRQDTPLCMALLDIDNFKKLNDTLGHGAGDAALTHLASVTREVMRPQDTLARYGGEEFVILLPDTPLDNGIEAMTRLQRELTKRFFLAGTEKVLITFSAGVAQLAHGETGPQAIKRADQAMYLAKRAGKNRVLGA</sequence>
<dbReference type="Gene3D" id="3.30.70.270">
    <property type="match status" value="1"/>
</dbReference>
<dbReference type="InterPro" id="IPR043128">
    <property type="entry name" value="Rev_trsase/Diguanyl_cyclase"/>
</dbReference>
<evidence type="ECO:0000256" key="1">
    <source>
        <dbReference type="ARBA" id="ARBA00012528"/>
    </source>
</evidence>
<evidence type="ECO:0000313" key="5">
    <source>
        <dbReference type="EMBL" id="OOV07108.1"/>
    </source>
</evidence>
<dbReference type="InterPro" id="IPR000160">
    <property type="entry name" value="GGDEF_dom"/>
</dbReference>
<dbReference type="PROSITE" id="PS50887">
    <property type="entry name" value="GGDEF"/>
    <property type="match status" value="1"/>
</dbReference>
<dbReference type="SMART" id="SM00267">
    <property type="entry name" value="GGDEF"/>
    <property type="match status" value="1"/>
</dbReference>
<dbReference type="SUPFAM" id="SSF55073">
    <property type="entry name" value="Nucleotide cyclase"/>
    <property type="match status" value="1"/>
</dbReference>
<dbReference type="FunFam" id="3.30.70.270:FF:000001">
    <property type="entry name" value="Diguanylate cyclase domain protein"/>
    <property type="match status" value="1"/>
</dbReference>
<evidence type="ECO:0000256" key="2">
    <source>
        <dbReference type="ARBA" id="ARBA00034247"/>
    </source>
</evidence>
<dbReference type="CDD" id="cd01949">
    <property type="entry name" value="GGDEF"/>
    <property type="match status" value="1"/>
</dbReference>
<proteinExistence type="predicted"/>
<keyword evidence="6" id="KW-1185">Reference proteome</keyword>
<dbReference type="NCBIfam" id="TIGR00254">
    <property type="entry name" value="GGDEF"/>
    <property type="match status" value="1"/>
</dbReference>
<accession>A0A1T1AT04</accession>
<name>A0A1T1AT04_RHOFE</name>
<evidence type="ECO:0000313" key="6">
    <source>
        <dbReference type="Proteomes" id="UP000190750"/>
    </source>
</evidence>
<dbReference type="PANTHER" id="PTHR45138:SF9">
    <property type="entry name" value="DIGUANYLATE CYCLASE DGCM-RELATED"/>
    <property type="match status" value="1"/>
</dbReference>
<dbReference type="InterPro" id="IPR050469">
    <property type="entry name" value="Diguanylate_Cyclase"/>
</dbReference>
<comment type="caution">
    <text evidence="5">The sequence shown here is derived from an EMBL/GenBank/DDBJ whole genome shotgun (WGS) entry which is preliminary data.</text>
</comment>
<dbReference type="OrthoDB" id="9813903at2"/>
<protein>
    <recommendedName>
        <fullName evidence="1">diguanylate cyclase</fullName>
        <ecNumber evidence="1">2.7.7.65</ecNumber>
    </recommendedName>
</protein>
<evidence type="ECO:0000256" key="3">
    <source>
        <dbReference type="SAM" id="Coils"/>
    </source>
</evidence>
<organism evidence="5 6">
    <name type="scientific">Rhodoferax fermentans</name>
    <dbReference type="NCBI Taxonomy" id="28066"/>
    <lineage>
        <taxon>Bacteria</taxon>
        <taxon>Pseudomonadati</taxon>
        <taxon>Pseudomonadota</taxon>
        <taxon>Betaproteobacteria</taxon>
        <taxon>Burkholderiales</taxon>
        <taxon>Comamonadaceae</taxon>
        <taxon>Rhodoferax</taxon>
    </lineage>
</organism>
<keyword evidence="3" id="KW-0175">Coiled coil</keyword>
<dbReference type="GO" id="GO:0052621">
    <property type="term" value="F:diguanylate cyclase activity"/>
    <property type="evidence" value="ECO:0007669"/>
    <property type="project" value="UniProtKB-EC"/>
</dbReference>
<dbReference type="Pfam" id="PF00990">
    <property type="entry name" value="GGDEF"/>
    <property type="match status" value="1"/>
</dbReference>
<dbReference type="RefSeq" id="WP_078364936.1">
    <property type="nucleotide sequence ID" value="NZ_MTJN01000002.1"/>
</dbReference>